<evidence type="ECO:0000313" key="13">
    <source>
        <dbReference type="EMBL" id="CAG7828595.1"/>
    </source>
</evidence>
<dbReference type="Proteomes" id="UP000708208">
    <property type="component" value="Unassembled WGS sequence"/>
</dbReference>
<comment type="subcellular location">
    <subcellularLocation>
        <location evidence="1">Cell membrane</location>
        <topology evidence="1">Multi-pass membrane protein</topology>
    </subcellularLocation>
</comment>
<evidence type="ECO:0000256" key="1">
    <source>
        <dbReference type="ARBA" id="ARBA00004651"/>
    </source>
</evidence>
<gene>
    <name evidence="13" type="ORF">AFUS01_LOCUS38513</name>
</gene>
<dbReference type="PANTHER" id="PTHR46925">
    <property type="entry name" value="G-PROTEIN COUPLED RECEPTOR TKR-1-RELATED"/>
    <property type="match status" value="1"/>
</dbReference>
<evidence type="ECO:0000256" key="2">
    <source>
        <dbReference type="ARBA" id="ARBA00010663"/>
    </source>
</evidence>
<dbReference type="EMBL" id="CAJVCH010548145">
    <property type="protein sequence ID" value="CAG7828595.1"/>
    <property type="molecule type" value="Genomic_DNA"/>
</dbReference>
<keyword evidence="3" id="KW-1003">Cell membrane</keyword>
<evidence type="ECO:0000259" key="12">
    <source>
        <dbReference type="PROSITE" id="PS50262"/>
    </source>
</evidence>
<dbReference type="Pfam" id="PF00001">
    <property type="entry name" value="7tm_1"/>
    <property type="match status" value="1"/>
</dbReference>
<keyword evidence="9" id="KW-0807">Transducer</keyword>
<protein>
    <recommendedName>
        <fullName evidence="12">G-protein coupled receptors family 1 profile domain-containing protein</fullName>
    </recommendedName>
</protein>
<dbReference type="InterPro" id="IPR017452">
    <property type="entry name" value="GPCR_Rhodpsn_7TM"/>
</dbReference>
<keyword evidence="14" id="KW-1185">Reference proteome</keyword>
<feature type="transmembrane region" description="Helical" evidence="11">
    <location>
        <begin position="16"/>
        <end position="39"/>
    </location>
</feature>
<feature type="domain" description="G-protein coupled receptors family 1 profile" evidence="12">
    <location>
        <begin position="1"/>
        <end position="129"/>
    </location>
</feature>
<keyword evidence="7 11" id="KW-0472">Membrane</keyword>
<dbReference type="GO" id="GO:0004995">
    <property type="term" value="F:tachykinin receptor activity"/>
    <property type="evidence" value="ECO:0007669"/>
    <property type="project" value="InterPro"/>
</dbReference>
<evidence type="ECO:0000256" key="11">
    <source>
        <dbReference type="SAM" id="Phobius"/>
    </source>
</evidence>
<evidence type="ECO:0000256" key="9">
    <source>
        <dbReference type="ARBA" id="ARBA00023224"/>
    </source>
</evidence>
<evidence type="ECO:0000256" key="6">
    <source>
        <dbReference type="ARBA" id="ARBA00023040"/>
    </source>
</evidence>
<feature type="compositionally biased region" description="Polar residues" evidence="10">
    <location>
        <begin position="222"/>
        <end position="284"/>
    </location>
</feature>
<sequence>MELFIYQDWPDPSLKLYYSLALMILQYFFPLVVLVFTYTRIAVAVWGKRAPGEAEDGRDRRLAKSKRKMIKMMLTVVIVYTISWLPFNVIMVFSDVHGNSFWEYKPLKYIFTVTHWLAMSHTVWNPVIYCWMNSRFRVGFRSAVARLPIIKRLILGYNLNDYNHRLERMGTCTTFSFAGGNSTTLNRGSSVISNRTTFSEAGFTNSPHLVTDRLLDRDRSGARNSTGSNNNSPFANGNSRRSFSLSPRLNNNSTPFNTIVSCNSDDSPSGGHTTATMLPSGGQTNRRGFAPYSFSLPPLPFILANRPGEKFCCFQ</sequence>
<name>A0A8J2LB27_9HEXA</name>
<dbReference type="GO" id="GO:0005886">
    <property type="term" value="C:plasma membrane"/>
    <property type="evidence" value="ECO:0007669"/>
    <property type="project" value="UniProtKB-SubCell"/>
</dbReference>
<dbReference type="OrthoDB" id="10053194at2759"/>
<keyword evidence="6" id="KW-0297">G-protein coupled receptor</keyword>
<proteinExistence type="inferred from homology"/>
<evidence type="ECO:0000256" key="8">
    <source>
        <dbReference type="ARBA" id="ARBA00023170"/>
    </source>
</evidence>
<keyword evidence="8" id="KW-0675">Receptor</keyword>
<organism evidence="13 14">
    <name type="scientific">Allacma fusca</name>
    <dbReference type="NCBI Taxonomy" id="39272"/>
    <lineage>
        <taxon>Eukaryota</taxon>
        <taxon>Metazoa</taxon>
        <taxon>Ecdysozoa</taxon>
        <taxon>Arthropoda</taxon>
        <taxon>Hexapoda</taxon>
        <taxon>Collembola</taxon>
        <taxon>Symphypleona</taxon>
        <taxon>Sminthuridae</taxon>
        <taxon>Allacma</taxon>
    </lineage>
</organism>
<feature type="transmembrane region" description="Helical" evidence="11">
    <location>
        <begin position="113"/>
        <end position="132"/>
    </location>
</feature>
<dbReference type="PANTHER" id="PTHR46925:SF2">
    <property type="entry name" value="G-PROTEIN COUPLED RECEPTOR TKR-1-RELATED"/>
    <property type="match status" value="1"/>
</dbReference>
<feature type="region of interest" description="Disordered" evidence="10">
    <location>
        <begin position="219"/>
        <end position="284"/>
    </location>
</feature>
<reference evidence="13" key="1">
    <citation type="submission" date="2021-06" db="EMBL/GenBank/DDBJ databases">
        <authorList>
            <person name="Hodson N. C."/>
            <person name="Mongue J. A."/>
            <person name="Jaron S. K."/>
        </authorList>
    </citation>
    <scope>NUCLEOTIDE SEQUENCE</scope>
</reference>
<dbReference type="AlphaFoldDB" id="A0A8J2LB27"/>
<evidence type="ECO:0000256" key="7">
    <source>
        <dbReference type="ARBA" id="ARBA00023136"/>
    </source>
</evidence>
<evidence type="ECO:0000256" key="3">
    <source>
        <dbReference type="ARBA" id="ARBA00022475"/>
    </source>
</evidence>
<dbReference type="SUPFAM" id="SSF81321">
    <property type="entry name" value="Family A G protein-coupled receptor-like"/>
    <property type="match status" value="1"/>
</dbReference>
<dbReference type="PROSITE" id="PS50262">
    <property type="entry name" value="G_PROTEIN_RECEP_F1_2"/>
    <property type="match status" value="1"/>
</dbReference>
<comment type="similarity">
    <text evidence="2">Belongs to the G-protein coupled receptor 1 family.</text>
</comment>
<accession>A0A8J2LB27</accession>
<feature type="transmembrane region" description="Helical" evidence="11">
    <location>
        <begin position="70"/>
        <end position="93"/>
    </location>
</feature>
<keyword evidence="5 11" id="KW-1133">Transmembrane helix</keyword>
<evidence type="ECO:0000256" key="10">
    <source>
        <dbReference type="SAM" id="MobiDB-lite"/>
    </source>
</evidence>
<evidence type="ECO:0000256" key="4">
    <source>
        <dbReference type="ARBA" id="ARBA00022692"/>
    </source>
</evidence>
<comment type="caution">
    <text evidence="13">The sequence shown here is derived from an EMBL/GenBank/DDBJ whole genome shotgun (WGS) entry which is preliminary data.</text>
</comment>
<evidence type="ECO:0000313" key="14">
    <source>
        <dbReference type="Proteomes" id="UP000708208"/>
    </source>
</evidence>
<evidence type="ECO:0000256" key="5">
    <source>
        <dbReference type="ARBA" id="ARBA00022989"/>
    </source>
</evidence>
<dbReference type="InterPro" id="IPR000276">
    <property type="entry name" value="GPCR_Rhodpsn"/>
</dbReference>
<dbReference type="InterPro" id="IPR001681">
    <property type="entry name" value="Neurokn_rcpt"/>
</dbReference>
<keyword evidence="4 11" id="KW-0812">Transmembrane</keyword>